<name>A0A409WEE9_9AGAR</name>
<dbReference type="InParanoid" id="A0A409WEE9"/>
<sequence>MSYNVPIFPPEIIARIIEFLFDEELPLDSDRNSPALNDIRVKGRLATINTCTSVCRVFRHITRPLYFQSVELGIKKGSASERRFDRLLQITSSADSSGSNSDFILRHIRHLCVNMEETSPGELMQHLNSEDIARRISFLLNIPNLRSLSLRYSEVSFAWVSVDSEPQATHLSTPEVTALCNRLVESYVTSTTAILQSLHATKIQGLPYDRIFACKTLHTLSLDECPWPELKKPIPHLKSLRLENMPTYIPLDNLFYMPNLTELSMTATYFERNPATHDDPTHTSSSMSRFTLPYGLRRIHLGTGFYRPDQFEVLFNFLQCHKHNSTTIEPTLPLLHTLSCPIPLSGNGALVPYLQHLPPLQNLSIMVFVPWASSSELLSGLNLDAHLSTGGELTSLVYLSIQVESGIDNPVLMPLFTSFADIFSSITPGSDNNLRYISLTLQAAFKYIRSPRAVVPDQADTTNPPLVEMESLWIGLTAFLKNCSNLPRLQKVTLKMGYQQIYPSQGQPLAPAEERAYAFHLEKHVESDWWEDRSLIESICRMHHDLMETSWQTDSTSKMPMVRRRPTGFTALLASIFPGAFSRCATIVVTFSARG</sequence>
<comment type="caution">
    <text evidence="1">The sequence shown here is derived from an EMBL/GenBank/DDBJ whole genome shotgun (WGS) entry which is preliminary data.</text>
</comment>
<dbReference type="Gene3D" id="3.80.10.10">
    <property type="entry name" value="Ribonuclease Inhibitor"/>
    <property type="match status" value="1"/>
</dbReference>
<dbReference type="Proteomes" id="UP000284842">
    <property type="component" value="Unassembled WGS sequence"/>
</dbReference>
<protein>
    <recommendedName>
        <fullName evidence="3">F-box domain-containing protein</fullName>
    </recommendedName>
</protein>
<dbReference type="OrthoDB" id="3115132at2759"/>
<dbReference type="AlphaFoldDB" id="A0A409WEE9"/>
<proteinExistence type="predicted"/>
<dbReference type="EMBL" id="NHTK01005521">
    <property type="protein sequence ID" value="PPQ76879.1"/>
    <property type="molecule type" value="Genomic_DNA"/>
</dbReference>
<evidence type="ECO:0000313" key="1">
    <source>
        <dbReference type="EMBL" id="PPQ76879.1"/>
    </source>
</evidence>
<gene>
    <name evidence="1" type="ORF">CVT24_008532</name>
</gene>
<accession>A0A409WEE9</accession>
<dbReference type="InterPro" id="IPR032675">
    <property type="entry name" value="LRR_dom_sf"/>
</dbReference>
<evidence type="ECO:0008006" key="3">
    <source>
        <dbReference type="Google" id="ProtNLM"/>
    </source>
</evidence>
<dbReference type="SUPFAM" id="SSF52047">
    <property type="entry name" value="RNI-like"/>
    <property type="match status" value="1"/>
</dbReference>
<organism evidence="1 2">
    <name type="scientific">Panaeolus cyanescens</name>
    <dbReference type="NCBI Taxonomy" id="181874"/>
    <lineage>
        <taxon>Eukaryota</taxon>
        <taxon>Fungi</taxon>
        <taxon>Dikarya</taxon>
        <taxon>Basidiomycota</taxon>
        <taxon>Agaricomycotina</taxon>
        <taxon>Agaricomycetes</taxon>
        <taxon>Agaricomycetidae</taxon>
        <taxon>Agaricales</taxon>
        <taxon>Agaricineae</taxon>
        <taxon>Galeropsidaceae</taxon>
        <taxon>Panaeolus</taxon>
    </lineage>
</organism>
<keyword evidence="2" id="KW-1185">Reference proteome</keyword>
<reference evidence="1 2" key="1">
    <citation type="journal article" date="2018" name="Evol. Lett.">
        <title>Horizontal gene cluster transfer increased hallucinogenic mushroom diversity.</title>
        <authorList>
            <person name="Reynolds H.T."/>
            <person name="Vijayakumar V."/>
            <person name="Gluck-Thaler E."/>
            <person name="Korotkin H.B."/>
            <person name="Matheny P.B."/>
            <person name="Slot J.C."/>
        </authorList>
    </citation>
    <scope>NUCLEOTIDE SEQUENCE [LARGE SCALE GENOMIC DNA]</scope>
    <source>
        <strain evidence="1 2">2629</strain>
    </source>
</reference>
<evidence type="ECO:0000313" key="2">
    <source>
        <dbReference type="Proteomes" id="UP000284842"/>
    </source>
</evidence>